<name>A0A8A4K6X8_PANAN</name>
<evidence type="ECO:0000313" key="3">
    <source>
        <dbReference type="Proteomes" id="UP000663901"/>
    </source>
</evidence>
<evidence type="ECO:0000313" key="2">
    <source>
        <dbReference type="EMBL" id="QTC44343.1"/>
    </source>
</evidence>
<keyword evidence="1" id="KW-0812">Transmembrane</keyword>
<reference evidence="2" key="1">
    <citation type="submission" date="2020-07" db="EMBL/GenBank/DDBJ databases">
        <title>Genome Sequences for Panteoa spp. that cause Center Rot in Onions.</title>
        <authorList>
            <person name="Asselin J.A."/>
            <person name="Helmann T."/>
            <person name="Beer S."/>
            <person name="Stodghill P."/>
        </authorList>
    </citation>
    <scope>NUCLEOTIDE SEQUENCE</scope>
    <source>
        <strain evidence="2">OC5a</strain>
        <plasmid evidence="2">pOC5aA</plasmid>
    </source>
</reference>
<feature type="transmembrane region" description="Helical" evidence="1">
    <location>
        <begin position="441"/>
        <end position="463"/>
    </location>
</feature>
<keyword evidence="2" id="KW-0614">Plasmid</keyword>
<keyword evidence="1" id="KW-0472">Membrane</keyword>
<protein>
    <submittedName>
        <fullName evidence="2">Uncharacterized protein</fullName>
    </submittedName>
</protein>
<proteinExistence type="predicted"/>
<dbReference type="AlphaFoldDB" id="A0A8A4K6X8"/>
<accession>A0A8A4K6X8</accession>
<evidence type="ECO:0000256" key="1">
    <source>
        <dbReference type="SAM" id="Phobius"/>
    </source>
</evidence>
<feature type="transmembrane region" description="Helical" evidence="1">
    <location>
        <begin position="367"/>
        <end position="386"/>
    </location>
</feature>
<geneLocation type="plasmid" evidence="2 3">
    <name>pOC5aA</name>
</geneLocation>
<gene>
    <name evidence="2" type="ORF">H0Z12_00260</name>
</gene>
<organism evidence="2 3">
    <name type="scientific">Pantoea ananas</name>
    <name type="common">Erwinia uredovora</name>
    <dbReference type="NCBI Taxonomy" id="553"/>
    <lineage>
        <taxon>Bacteria</taxon>
        <taxon>Pseudomonadati</taxon>
        <taxon>Pseudomonadota</taxon>
        <taxon>Gammaproteobacteria</taxon>
        <taxon>Enterobacterales</taxon>
        <taxon>Erwiniaceae</taxon>
        <taxon>Pantoea</taxon>
    </lineage>
</organism>
<keyword evidence="1" id="KW-1133">Transmembrane helix</keyword>
<dbReference type="RefSeq" id="WP_207806251.1">
    <property type="nucleotide sequence ID" value="NZ_CP059083.1"/>
</dbReference>
<dbReference type="EMBL" id="CP059083">
    <property type="protein sequence ID" value="QTC44343.1"/>
    <property type="molecule type" value="Genomic_DNA"/>
</dbReference>
<sequence length="487" mass="55829">MISILKLIDKAISSTRLSDPLSTVTETYDEVNQSAIVIGTMTKICLNKWQNIYDHKKKDWLNFSFKDSFDDYVEPKKACPGTECTVYLSFKQHKNSYYFLSIEGWSDFLADSTSPYNCSNVFLLGLTSGFSTNSFAVHPWLSEPVEGEDGEKNVKLKVRHFVKVSTFGIEFPANISPWMIMDNVDIKNPYFDEWKISAVRNLLLTIVNEVDKIDEELYVKISGKPPKNLLFTPSNAPIHIYPVLNEIVRWIYLAGDEIEIKHTLFTCELAREWPETVAYETGIVKKMNSAFESARLLYRAHLLSASKETLKTLGDLRKNLVEEVQKIVQQTKDIASTLWKDLALVLATIVFKYAMDNSRMAGNSHVYGYVFIALSIYILLSTFITLRINTKHIAIMNESREVWKSKLYSFLDEDEYNKIAGSALNKSFFEYKIIASIIKSIAFSMFFFLIMMGIDIIFGWGWLCDFIENTKSCISNYLYFLKLAIGG</sequence>
<dbReference type="Proteomes" id="UP000663901">
    <property type="component" value="Plasmid pOC5aA"/>
</dbReference>